<protein>
    <submittedName>
        <fullName evidence="1">Uncharacterized protein</fullName>
    </submittedName>
</protein>
<name>A0A0J7XU71_9SPHN</name>
<sequence>MPHRREAFCFAKPDLRQKAPDTMPQDPMVQLALFTQAVEALGGQRVTARTLGVDERDLRARLSGEEDLDTGILRDIAKALIDHADRCRKIERKLSPAFSENLTAIQAERFGNPG</sequence>
<dbReference type="PATRIC" id="fig|1114963.3.peg.2701"/>
<comment type="caution">
    <text evidence="1">The sequence shown here is derived from an EMBL/GenBank/DDBJ whole genome shotgun (WGS) entry which is preliminary data.</text>
</comment>
<gene>
    <name evidence="1" type="ORF">V474_19320</name>
</gene>
<accession>A0A0J7XU71</accession>
<evidence type="ECO:0000313" key="2">
    <source>
        <dbReference type="Proteomes" id="UP000052268"/>
    </source>
</evidence>
<dbReference type="Proteomes" id="UP000052268">
    <property type="component" value="Unassembled WGS sequence"/>
</dbReference>
<reference evidence="1 2" key="1">
    <citation type="journal article" date="2015" name="G3 (Bethesda)">
        <title>Insights into Ongoing Evolution of the Hexachlorocyclohexane Catabolic Pathway from Comparative Genomics of Ten Sphingomonadaceae Strains.</title>
        <authorList>
            <person name="Pearce S.L."/>
            <person name="Oakeshott J.G."/>
            <person name="Pandey G."/>
        </authorList>
    </citation>
    <scope>NUCLEOTIDE SEQUENCE [LARGE SCALE GENOMIC DNA]</scope>
    <source>
        <strain evidence="1 2">LL02</strain>
    </source>
</reference>
<organism evidence="1 2">
    <name type="scientific">Novosphingobium barchaimii LL02</name>
    <dbReference type="NCBI Taxonomy" id="1114963"/>
    <lineage>
        <taxon>Bacteria</taxon>
        <taxon>Pseudomonadati</taxon>
        <taxon>Pseudomonadota</taxon>
        <taxon>Alphaproteobacteria</taxon>
        <taxon>Sphingomonadales</taxon>
        <taxon>Sphingomonadaceae</taxon>
        <taxon>Novosphingobium</taxon>
    </lineage>
</organism>
<proteinExistence type="predicted"/>
<keyword evidence="2" id="KW-1185">Reference proteome</keyword>
<evidence type="ECO:0000313" key="1">
    <source>
        <dbReference type="EMBL" id="KMS55192.1"/>
    </source>
</evidence>
<dbReference type="EMBL" id="JACU01000005">
    <property type="protein sequence ID" value="KMS55192.1"/>
    <property type="molecule type" value="Genomic_DNA"/>
</dbReference>
<dbReference type="AlphaFoldDB" id="A0A0J7XU71"/>